<sequence length="905" mass="104400">MSGNSPNLKVAVVGLSSSQAYCGIGKSCLIDRFFNHSEDRFSTNHSSLISSTDFSSATIANKHFLYWGTKKHAVCKETSVNFHIIEHTQFLDDMTFKPFQFDKTYAERCQTLKLYTSGKTQYLGRDKLGLEPDGVAEMPNEFSVDAFIYVYDVSRDQEAKRDEQFCNSKDLLKSLISTNKPIVLVTTKNDCQSLAVLQDVQYLLSGKPFKNYSIPLVHTSALKNVNIQHVFEILWKKYKSRKSTPITICSYEEALKRREEYLSQISLSFETMLQKQVKNHRDSWIEVDNHIKERPTYKMMIHECGITKAKEIFKKVQSKLGSDFAEERSKIYSKLVIDKLKCISEEELFYNNWKATRQTLLCKPQYSFHFSSDAHFLIKDSSNGDLTLTKIPSEFLYSSQAEEAYHQFIENKKQEADLQRNEADFLAIFDENPNLCKPGLNLNQISIYIKSRECFHQLNDQIKEKLYLTCQKRITKSLLRNLVDLACETARKTIKIKEFCEMISYDPRYTDLAALEEDRRKIIECFVDTTRLCIILPVNRCLFIHSCCLTSAILAPSPEEFVKPFSKFTLEKAEKSVRILVISTQTDLLTRLPVLYEDKQLEYYSTMEKTNLDFHSVLLHFCDSTSLSYVKSLILSLIQSDAAPFRGAPSVVYCSEPSLRQEGERMASNLQCIFTSESINSIPQVILNSIEIRRTFLCPFHMAPSFEPDLTLMMVLDCGIDIGLDTLKSFLQHQSLFYYSNDNQTTLRVQCRMNNNKIISVEIVIAALHNFAPLTKEEQFDGIIFSINAHHIYPLTFLNEIIERKSFRKRDSSTLLLVHAMHKSCQYCTNLEVSHKLLASRINARLAFSFNESEFNQLTYYNDFIESIYQRKTGYSHRDTIIDESTNTEEHLYADVDSFAPPDGQ</sequence>
<dbReference type="AlphaFoldDB" id="A0A7I8VXD1"/>
<dbReference type="Pfam" id="PF16512">
    <property type="entry name" value="RhoGAP-FF1"/>
    <property type="match status" value="1"/>
</dbReference>
<dbReference type="InterPro" id="IPR036517">
    <property type="entry name" value="FF_domain_sf"/>
</dbReference>
<dbReference type="Pfam" id="PF00071">
    <property type="entry name" value="Ras"/>
    <property type="match status" value="1"/>
</dbReference>
<evidence type="ECO:0000259" key="1">
    <source>
        <dbReference type="Pfam" id="PF16512"/>
    </source>
</evidence>
<proteinExistence type="predicted"/>
<dbReference type="InterPro" id="IPR032835">
    <property type="entry name" value="RhoGAP-FF1"/>
</dbReference>
<protein>
    <recommendedName>
        <fullName evidence="1">Rho GTPase-activating protein FF domain-containing protein</fullName>
    </recommendedName>
</protein>
<dbReference type="SUPFAM" id="SSF52540">
    <property type="entry name" value="P-loop containing nucleoside triphosphate hydrolases"/>
    <property type="match status" value="1"/>
</dbReference>
<dbReference type="OrthoDB" id="9994905at2759"/>
<dbReference type="InterPro" id="IPR027417">
    <property type="entry name" value="P-loop_NTPase"/>
</dbReference>
<dbReference type="PANTHER" id="PTHR46005">
    <property type="entry name" value="RHO GTPASE-ACTIVATING PROTEIN 190"/>
    <property type="match status" value="1"/>
</dbReference>
<dbReference type="GO" id="GO:0050770">
    <property type="term" value="P:regulation of axonogenesis"/>
    <property type="evidence" value="ECO:0007669"/>
    <property type="project" value="TreeGrafter"/>
</dbReference>
<organism evidence="2 3">
    <name type="scientific">Dimorphilus gyrociliatus</name>
    <dbReference type="NCBI Taxonomy" id="2664684"/>
    <lineage>
        <taxon>Eukaryota</taxon>
        <taxon>Metazoa</taxon>
        <taxon>Spiralia</taxon>
        <taxon>Lophotrochozoa</taxon>
        <taxon>Annelida</taxon>
        <taxon>Polychaeta</taxon>
        <taxon>Polychaeta incertae sedis</taxon>
        <taxon>Dinophilidae</taxon>
        <taxon>Dimorphilus</taxon>
    </lineage>
</organism>
<dbReference type="GO" id="GO:0005096">
    <property type="term" value="F:GTPase activator activity"/>
    <property type="evidence" value="ECO:0007669"/>
    <property type="project" value="TreeGrafter"/>
</dbReference>
<dbReference type="GO" id="GO:0008361">
    <property type="term" value="P:regulation of cell size"/>
    <property type="evidence" value="ECO:0007669"/>
    <property type="project" value="TreeGrafter"/>
</dbReference>
<dbReference type="GO" id="GO:0005829">
    <property type="term" value="C:cytosol"/>
    <property type="evidence" value="ECO:0007669"/>
    <property type="project" value="TreeGrafter"/>
</dbReference>
<dbReference type="GO" id="GO:0005525">
    <property type="term" value="F:GTP binding"/>
    <property type="evidence" value="ECO:0007669"/>
    <property type="project" value="InterPro"/>
</dbReference>
<dbReference type="GO" id="GO:0003924">
    <property type="term" value="F:GTPase activity"/>
    <property type="evidence" value="ECO:0007669"/>
    <property type="project" value="InterPro"/>
</dbReference>
<comment type="caution">
    <text evidence="2">The sequence shown here is derived from an EMBL/GenBank/DDBJ whole genome shotgun (WGS) entry which is preliminary data.</text>
</comment>
<evidence type="ECO:0000313" key="2">
    <source>
        <dbReference type="EMBL" id="CAD5120892.1"/>
    </source>
</evidence>
<keyword evidence="3" id="KW-1185">Reference proteome</keyword>
<dbReference type="Gene3D" id="1.10.10.440">
    <property type="entry name" value="FF domain"/>
    <property type="match status" value="1"/>
</dbReference>
<evidence type="ECO:0000313" key="3">
    <source>
        <dbReference type="Proteomes" id="UP000549394"/>
    </source>
</evidence>
<dbReference type="Proteomes" id="UP000549394">
    <property type="component" value="Unassembled WGS sequence"/>
</dbReference>
<gene>
    <name evidence="2" type="ORF">DGYR_LOCUS8911</name>
</gene>
<accession>A0A7I8VXD1</accession>
<reference evidence="2 3" key="1">
    <citation type="submission" date="2020-08" db="EMBL/GenBank/DDBJ databases">
        <authorList>
            <person name="Hejnol A."/>
        </authorList>
    </citation>
    <scope>NUCLEOTIDE SEQUENCE [LARGE SCALE GENOMIC DNA]</scope>
</reference>
<dbReference type="PANTHER" id="PTHR46005:SF4">
    <property type="entry name" value="RHO GTPASE-ACTIVATING PROTEIN 190"/>
    <property type="match status" value="1"/>
</dbReference>
<dbReference type="InterPro" id="IPR001806">
    <property type="entry name" value="Small_GTPase"/>
</dbReference>
<dbReference type="Gene3D" id="3.40.50.300">
    <property type="entry name" value="P-loop containing nucleotide triphosphate hydrolases"/>
    <property type="match status" value="1"/>
</dbReference>
<dbReference type="GO" id="GO:0007266">
    <property type="term" value="P:Rho protein signal transduction"/>
    <property type="evidence" value="ECO:0007669"/>
    <property type="project" value="TreeGrafter"/>
</dbReference>
<feature type="domain" description="Rho GTPase-activating protein FF" evidence="1">
    <location>
        <begin position="253"/>
        <end position="332"/>
    </location>
</feature>
<name>A0A7I8VXD1_9ANNE</name>
<dbReference type="EMBL" id="CAJFCJ010000013">
    <property type="protein sequence ID" value="CAD5120892.1"/>
    <property type="molecule type" value="Genomic_DNA"/>
</dbReference>
<dbReference type="InterPro" id="IPR051978">
    <property type="entry name" value="Rho-GAP_domain"/>
</dbReference>